<dbReference type="Pfam" id="PF07687">
    <property type="entry name" value="M20_dimer"/>
    <property type="match status" value="1"/>
</dbReference>
<dbReference type="EMBL" id="LT629792">
    <property type="protein sequence ID" value="SDT92272.1"/>
    <property type="molecule type" value="Genomic_DNA"/>
</dbReference>
<dbReference type="Gene3D" id="3.30.70.360">
    <property type="match status" value="1"/>
</dbReference>
<dbReference type="PANTHER" id="PTHR43270">
    <property type="entry name" value="BETA-ALA-HIS DIPEPTIDASE"/>
    <property type="match status" value="1"/>
</dbReference>
<evidence type="ECO:0000259" key="4">
    <source>
        <dbReference type="Pfam" id="PF07687"/>
    </source>
</evidence>
<keyword evidence="2" id="KW-0479">Metal-binding</keyword>
<proteinExistence type="predicted"/>
<gene>
    <name evidence="5" type="ORF">SAMN04489714_0926</name>
</gene>
<dbReference type="InterPro" id="IPR011650">
    <property type="entry name" value="Peptidase_M20_dimer"/>
</dbReference>
<dbReference type="NCBIfam" id="NF005914">
    <property type="entry name" value="PRK07907.1"/>
    <property type="match status" value="1"/>
</dbReference>
<keyword evidence="1" id="KW-0645">Protease</keyword>
<evidence type="ECO:0000256" key="2">
    <source>
        <dbReference type="ARBA" id="ARBA00022723"/>
    </source>
</evidence>
<dbReference type="PANTHER" id="PTHR43270:SF12">
    <property type="entry name" value="SUCCINYL-DIAMINOPIMELATE DESUCCINYLASE"/>
    <property type="match status" value="1"/>
</dbReference>
<keyword evidence="6" id="KW-1185">Reference proteome</keyword>
<evidence type="ECO:0000256" key="1">
    <source>
        <dbReference type="ARBA" id="ARBA00022670"/>
    </source>
</evidence>
<evidence type="ECO:0000256" key="3">
    <source>
        <dbReference type="ARBA" id="ARBA00022801"/>
    </source>
</evidence>
<dbReference type="InterPro" id="IPR002933">
    <property type="entry name" value="Peptidase_M20"/>
</dbReference>
<sequence>MTTTTHDDLTPSVQELRERVDQHFDELLDELKTLVSIPSVSSLPEHQDDVQKSAEHVSKLFNDLGLETEILRADSPFGGQGEPAIVGHTPVIEGAPTVLLYAHHDVQPTGELDRWDGDPFDATVKGDRLYGRGASDDGAGVIVHLGALRTLADDLGLNVRVFIEGEEELGSPSFENFLTTHADKLDADVIVVADGDNWKPGIPAMTASLRGNAVVTVDVRVLEHAVHSGAFGGPIMDAVTIAARMIATLHDEDGNVIVEGLKATDTSDIDWPEDEYREAAGVLDGVTLAGSGDLAARVWTKPSINVIGMDVRSVAESSNTIAPHARFRLSMRVAPNQAPAEARDKLIEHLKAHVPFGAAIDISVEKCSPGFLADLDSEPARDLHWALDTAWDTDAVNKGVGGSIPFISHFKKHFPQAEVLVTGVEDPFTNAHSENESQSIPDLKAAILAEALLLARTAKRARR</sequence>
<reference evidence="5 6" key="1">
    <citation type="submission" date="2016-10" db="EMBL/GenBank/DDBJ databases">
        <authorList>
            <person name="Varghese N."/>
            <person name="Submissions S."/>
        </authorList>
    </citation>
    <scope>NUCLEOTIDE SEQUENCE [LARGE SCALE GENOMIC DNA]</scope>
    <source>
        <strain evidence="5 6">DSM 9169</strain>
    </source>
</reference>
<accession>A0ABY0V792</accession>
<dbReference type="Pfam" id="PF01546">
    <property type="entry name" value="Peptidase_M20"/>
    <property type="match status" value="1"/>
</dbReference>
<dbReference type="Gene3D" id="3.40.630.10">
    <property type="entry name" value="Zn peptidases"/>
    <property type="match status" value="1"/>
</dbReference>
<protein>
    <submittedName>
        <fullName evidence="5">Acetylornithine deacetylase/Succinyl-diaminopimelate desuccinylase</fullName>
    </submittedName>
</protein>
<name>A0ABY0V792_9ACTO</name>
<evidence type="ECO:0000313" key="5">
    <source>
        <dbReference type="EMBL" id="SDT92272.1"/>
    </source>
</evidence>
<dbReference type="SUPFAM" id="SSF53187">
    <property type="entry name" value="Zn-dependent exopeptidases"/>
    <property type="match status" value="1"/>
</dbReference>
<keyword evidence="3" id="KW-0378">Hydrolase</keyword>
<dbReference type="Proteomes" id="UP000198976">
    <property type="component" value="Chromosome I"/>
</dbReference>
<evidence type="ECO:0000313" key="6">
    <source>
        <dbReference type="Proteomes" id="UP000198976"/>
    </source>
</evidence>
<feature type="domain" description="Peptidase M20 dimerisation" evidence="4">
    <location>
        <begin position="215"/>
        <end position="355"/>
    </location>
</feature>
<dbReference type="InterPro" id="IPR051458">
    <property type="entry name" value="Cyt/Met_Dipeptidase"/>
</dbReference>
<dbReference type="RefSeq" id="WP_193600007.1">
    <property type="nucleotide sequence ID" value="NZ_LT629792.1"/>
</dbReference>
<organism evidence="5 6">
    <name type="scientific">Schaalia radingae</name>
    <dbReference type="NCBI Taxonomy" id="131110"/>
    <lineage>
        <taxon>Bacteria</taxon>
        <taxon>Bacillati</taxon>
        <taxon>Actinomycetota</taxon>
        <taxon>Actinomycetes</taxon>
        <taxon>Actinomycetales</taxon>
        <taxon>Actinomycetaceae</taxon>
        <taxon>Schaalia</taxon>
    </lineage>
</organism>